<gene>
    <name evidence="3" type="ORF">TUM18999_35490</name>
    <name evidence="4" type="ORF">TUM20286_45640</name>
</gene>
<feature type="compositionally biased region" description="Low complexity" evidence="1">
    <location>
        <begin position="25"/>
        <end position="44"/>
    </location>
</feature>
<feature type="signal peptide" evidence="2">
    <location>
        <begin position="1"/>
        <end position="21"/>
    </location>
</feature>
<evidence type="ECO:0000313" key="6">
    <source>
        <dbReference type="Proteomes" id="UP001054892"/>
    </source>
</evidence>
<reference evidence="3 5" key="1">
    <citation type="submission" date="2020-05" db="EMBL/GenBank/DDBJ databases">
        <title>Characterization of novel class B3 metallo-beta-lactamase from novel Pseudomonas species.</title>
        <authorList>
            <person name="Yamada K."/>
            <person name="Aoki K."/>
            <person name="Ishii Y."/>
        </authorList>
    </citation>
    <scope>NUCLEOTIDE SEQUENCE [LARGE SCALE GENOMIC DNA]</scope>
    <source>
        <strain evidence="3 5">TUM18999</strain>
        <strain evidence="4 6">TUM20286</strain>
    </source>
</reference>
<dbReference type="KEGG" id="ptw:TUM18999_35490"/>
<organism evidence="3 5">
    <name type="scientific">Pseudomonas tohonis</name>
    <dbReference type="NCBI Taxonomy" id="2725477"/>
    <lineage>
        <taxon>Bacteria</taxon>
        <taxon>Pseudomonadati</taxon>
        <taxon>Pseudomonadota</taxon>
        <taxon>Gammaproteobacteria</taxon>
        <taxon>Pseudomonadales</taxon>
        <taxon>Pseudomonadaceae</taxon>
        <taxon>Pseudomonas</taxon>
    </lineage>
</organism>
<protein>
    <recommendedName>
        <fullName evidence="7">Secreted protein</fullName>
    </recommendedName>
</protein>
<evidence type="ECO:0000256" key="2">
    <source>
        <dbReference type="SAM" id="SignalP"/>
    </source>
</evidence>
<dbReference type="EMBL" id="AP023189">
    <property type="protein sequence ID" value="BCG25358.1"/>
    <property type="molecule type" value="Genomic_DNA"/>
</dbReference>
<sequence length="103" mass="10608">MRTSPGLTLIASLLLAGSVHAQAPAGSPDADEGSASSPSSAPGSQRPLETHRDQDGKVRTEDGRPVNNRDGDATHDGRHDDSPEHDSPGGPQDPSTDPGTLEH</sequence>
<dbReference type="RefSeq" id="WP_173177296.1">
    <property type="nucleotide sequence ID" value="NZ_AP023189.1"/>
</dbReference>
<proteinExistence type="predicted"/>
<dbReference type="Proteomes" id="UP000509383">
    <property type="component" value="Chromosome"/>
</dbReference>
<evidence type="ECO:0008006" key="7">
    <source>
        <dbReference type="Google" id="ProtNLM"/>
    </source>
</evidence>
<feature type="region of interest" description="Disordered" evidence="1">
    <location>
        <begin position="21"/>
        <end position="103"/>
    </location>
</feature>
<feature type="compositionally biased region" description="Polar residues" evidence="1">
    <location>
        <begin position="93"/>
        <end position="103"/>
    </location>
</feature>
<feature type="chain" id="PRO_5026817834" description="Secreted protein" evidence="2">
    <location>
        <begin position="22"/>
        <end position="103"/>
    </location>
</feature>
<evidence type="ECO:0000313" key="5">
    <source>
        <dbReference type="Proteomes" id="UP000509383"/>
    </source>
</evidence>
<keyword evidence="2" id="KW-0732">Signal</keyword>
<evidence type="ECO:0000313" key="3">
    <source>
        <dbReference type="EMBL" id="BCG25358.1"/>
    </source>
</evidence>
<dbReference type="Proteomes" id="UP001054892">
    <property type="component" value="Unassembled WGS sequence"/>
</dbReference>
<feature type="compositionally biased region" description="Basic and acidic residues" evidence="1">
    <location>
        <begin position="48"/>
        <end position="87"/>
    </location>
</feature>
<dbReference type="AlphaFoldDB" id="A0A6J4E7G2"/>
<evidence type="ECO:0000313" key="4">
    <source>
        <dbReference type="EMBL" id="GJN54812.1"/>
    </source>
</evidence>
<name>A0A6J4E7G2_9PSED</name>
<evidence type="ECO:0000256" key="1">
    <source>
        <dbReference type="SAM" id="MobiDB-lite"/>
    </source>
</evidence>
<keyword evidence="6" id="KW-1185">Reference proteome</keyword>
<accession>A0A6J4E7G2</accession>
<dbReference type="EMBL" id="BQKM01000013">
    <property type="protein sequence ID" value="GJN54812.1"/>
    <property type="molecule type" value="Genomic_DNA"/>
</dbReference>